<dbReference type="AlphaFoldDB" id="A0A4P7XL42"/>
<gene>
    <name evidence="3" type="ORF">soil367_14760</name>
</gene>
<dbReference type="InterPro" id="IPR004045">
    <property type="entry name" value="Glutathione_S-Trfase_N"/>
</dbReference>
<organism evidence="3 4">
    <name type="scientific">Hydrocarboniclastica marina</name>
    <dbReference type="NCBI Taxonomy" id="2259620"/>
    <lineage>
        <taxon>Bacteria</taxon>
        <taxon>Pseudomonadati</taxon>
        <taxon>Pseudomonadota</taxon>
        <taxon>Gammaproteobacteria</taxon>
        <taxon>Alteromonadales</taxon>
        <taxon>Alteromonadaceae</taxon>
        <taxon>Hydrocarboniclastica</taxon>
    </lineage>
</organism>
<feature type="domain" description="GST N-terminal" evidence="1">
    <location>
        <begin position="2"/>
        <end position="81"/>
    </location>
</feature>
<protein>
    <submittedName>
        <fullName evidence="3">Glutathione S-transferase family protein</fullName>
    </submittedName>
</protein>
<evidence type="ECO:0000313" key="3">
    <source>
        <dbReference type="EMBL" id="QCF27092.1"/>
    </source>
</evidence>
<dbReference type="CDD" id="cd00570">
    <property type="entry name" value="GST_N_family"/>
    <property type="match status" value="1"/>
</dbReference>
<dbReference type="OrthoDB" id="5791869at2"/>
<dbReference type="PROSITE" id="PS50404">
    <property type="entry name" value="GST_NTER"/>
    <property type="match status" value="1"/>
</dbReference>
<dbReference type="SUPFAM" id="SSF52833">
    <property type="entry name" value="Thioredoxin-like"/>
    <property type="match status" value="1"/>
</dbReference>
<dbReference type="PROSITE" id="PS50405">
    <property type="entry name" value="GST_CTER"/>
    <property type="match status" value="1"/>
</dbReference>
<dbReference type="Gene3D" id="3.40.30.110">
    <property type="match status" value="2"/>
</dbReference>
<reference evidence="3 4" key="1">
    <citation type="submission" date="2018-07" db="EMBL/GenBank/DDBJ databases">
        <title>Marsedoiliclastica nanhaica gen. nov. sp. nov., a novel marine hydrocarbonoclastic bacterium isolated from an in-situ enriched hydrocarbon-degrading consortium in deep-sea sediment.</title>
        <authorList>
            <person name="Dong C."/>
            <person name="Ma T."/>
            <person name="Liu R."/>
            <person name="Shao Z."/>
        </authorList>
    </citation>
    <scope>NUCLEOTIDE SEQUENCE [LARGE SCALE GENOMIC DNA]</scope>
    <source>
        <strain evidence="4">soil36-7</strain>
    </source>
</reference>
<dbReference type="SUPFAM" id="SSF47616">
    <property type="entry name" value="GST C-terminal domain-like"/>
    <property type="match status" value="1"/>
</dbReference>
<dbReference type="Pfam" id="PF13417">
    <property type="entry name" value="GST_N_3"/>
    <property type="match status" value="1"/>
</dbReference>
<dbReference type="InterPro" id="IPR036249">
    <property type="entry name" value="Thioredoxin-like_sf"/>
</dbReference>
<dbReference type="RefSeq" id="WP_136549797.1">
    <property type="nucleotide sequence ID" value="NZ_CP031093.1"/>
</dbReference>
<proteinExistence type="predicted"/>
<dbReference type="InterPro" id="IPR010987">
    <property type="entry name" value="Glutathione-S-Trfase_C-like"/>
</dbReference>
<evidence type="ECO:0000313" key="4">
    <source>
        <dbReference type="Proteomes" id="UP000298049"/>
    </source>
</evidence>
<dbReference type="EMBL" id="CP031093">
    <property type="protein sequence ID" value="QCF27092.1"/>
    <property type="molecule type" value="Genomic_DNA"/>
</dbReference>
<accession>A0A4P7XL42</accession>
<evidence type="ECO:0000259" key="2">
    <source>
        <dbReference type="PROSITE" id="PS50405"/>
    </source>
</evidence>
<dbReference type="Pfam" id="PF13410">
    <property type="entry name" value="GST_C_2"/>
    <property type="match status" value="1"/>
</dbReference>
<dbReference type="InterPro" id="IPR036282">
    <property type="entry name" value="Glutathione-S-Trfase_C_sf"/>
</dbReference>
<keyword evidence="3" id="KW-0808">Transferase</keyword>
<dbReference type="CDD" id="cd00299">
    <property type="entry name" value="GST_C_family"/>
    <property type="match status" value="1"/>
</dbReference>
<name>A0A4P7XL42_9ALTE</name>
<dbReference type="KEGG" id="hmi:soil367_14760"/>
<evidence type="ECO:0000259" key="1">
    <source>
        <dbReference type="PROSITE" id="PS50404"/>
    </source>
</evidence>
<sequence>MQELILHHYPQSPFAEKARMMLGFKNLPWRSVIIPAIMPKPDLTALTGGYRRTPVLQIGADIYCDTALIARRLDRLQSLPALFPEGQEAVAASAAQFADQVLFQHAVAINFQPQGLAERFKDMPDAAKTAFAADRKALFTGGSASRLPSHQALSQWPSLLGRLEQQLSESGSFLLGEEPSIVDFAYYHPLWFVASNSAVANALDPYPQVLEWMNAVASCGHGDSTALDASAAIQIARDATPESVAVLQDSQKLPFTDPEGLTAGQTVTISATDYGTEPVTGTLVYQDAEEIVISREDDRAGEVHVHFPRFGFSIQPTG</sequence>
<dbReference type="Proteomes" id="UP000298049">
    <property type="component" value="Chromosome"/>
</dbReference>
<feature type="domain" description="GST C-terminal" evidence="2">
    <location>
        <begin position="84"/>
        <end position="242"/>
    </location>
</feature>
<dbReference type="GO" id="GO:0016740">
    <property type="term" value="F:transferase activity"/>
    <property type="evidence" value="ECO:0007669"/>
    <property type="project" value="UniProtKB-KW"/>
</dbReference>
<keyword evidence="4" id="KW-1185">Reference proteome</keyword>